<name>A0A6S7CDJ0_9BURK</name>
<gene>
    <name evidence="2" type="ORF">LMG28614_00489</name>
</gene>
<dbReference type="AlphaFoldDB" id="A0A6S7CDJ0"/>
<dbReference type="Gene3D" id="2.30.30.240">
    <property type="entry name" value="PRC-barrel domain"/>
    <property type="match status" value="1"/>
</dbReference>
<dbReference type="Pfam" id="PF05239">
    <property type="entry name" value="PRC"/>
    <property type="match status" value="1"/>
</dbReference>
<feature type="domain" description="PRC-barrel" evidence="1">
    <location>
        <begin position="63"/>
        <end position="138"/>
    </location>
</feature>
<dbReference type="PANTHER" id="PTHR36505">
    <property type="entry name" value="BLR1072 PROTEIN"/>
    <property type="match status" value="1"/>
</dbReference>
<organism evidence="2 3">
    <name type="scientific">Paraburkholderia ultramafica</name>
    <dbReference type="NCBI Taxonomy" id="1544867"/>
    <lineage>
        <taxon>Bacteria</taxon>
        <taxon>Pseudomonadati</taxon>
        <taxon>Pseudomonadota</taxon>
        <taxon>Betaproteobacteria</taxon>
        <taxon>Burkholderiales</taxon>
        <taxon>Burkholderiaceae</taxon>
        <taxon>Paraburkholderia</taxon>
    </lineage>
</organism>
<reference evidence="2 3" key="1">
    <citation type="submission" date="2020-04" db="EMBL/GenBank/DDBJ databases">
        <authorList>
            <person name="De Canck E."/>
        </authorList>
    </citation>
    <scope>NUCLEOTIDE SEQUENCE [LARGE SCALE GENOMIC DNA]</scope>
    <source>
        <strain evidence="2 3">LMG 28614</strain>
    </source>
</reference>
<dbReference type="PANTHER" id="PTHR36505:SF1">
    <property type="entry name" value="BLR1072 PROTEIN"/>
    <property type="match status" value="1"/>
</dbReference>
<accession>A0A6S7CDJ0</accession>
<dbReference type="InterPro" id="IPR011033">
    <property type="entry name" value="PRC_barrel-like_sf"/>
</dbReference>
<evidence type="ECO:0000259" key="1">
    <source>
        <dbReference type="Pfam" id="PF05239"/>
    </source>
</evidence>
<dbReference type="Proteomes" id="UP000494365">
    <property type="component" value="Unassembled WGS sequence"/>
</dbReference>
<dbReference type="EMBL" id="CADIKK010000002">
    <property type="protein sequence ID" value="CAB3777898.1"/>
    <property type="molecule type" value="Genomic_DNA"/>
</dbReference>
<sequence>MPPKRSQTAGTFARSPRGYAACDRTSIIFFRRWIMGSINPQRGTRRGGANIVGGGVGAGPGPDIMAAATLDGNKVMSSDGEHVGKISDIMLDVQNGRIAYAVLSEGGFLGMGSNLHAIPWNALTLDTDEKCFYVDIAAQLLKDDSGFDKDHWPMMADPKWGASTHSYYNRQPYWITTQEVMDDDLSTRPGEH</sequence>
<evidence type="ECO:0000313" key="3">
    <source>
        <dbReference type="Proteomes" id="UP000494365"/>
    </source>
</evidence>
<dbReference type="InterPro" id="IPR027275">
    <property type="entry name" value="PRC-brl_dom"/>
</dbReference>
<evidence type="ECO:0000313" key="2">
    <source>
        <dbReference type="EMBL" id="CAB3777898.1"/>
    </source>
</evidence>
<protein>
    <recommendedName>
        <fullName evidence="1">PRC-barrel domain-containing protein</fullName>
    </recommendedName>
</protein>
<keyword evidence="3" id="KW-1185">Reference proteome</keyword>
<dbReference type="SUPFAM" id="SSF50346">
    <property type="entry name" value="PRC-barrel domain"/>
    <property type="match status" value="1"/>
</dbReference>
<proteinExistence type="predicted"/>